<dbReference type="HAMAP" id="MF_00728">
    <property type="entry name" value="EzrA"/>
    <property type="match status" value="1"/>
</dbReference>
<keyword evidence="6 8" id="KW-0717">Septation</keyword>
<evidence type="ECO:0000256" key="1">
    <source>
        <dbReference type="ARBA" id="ARBA00022618"/>
    </source>
</evidence>
<evidence type="ECO:0000256" key="6">
    <source>
        <dbReference type="ARBA" id="ARBA00023210"/>
    </source>
</evidence>
<comment type="function">
    <text evidence="8">Negative regulator of FtsZ ring formation; modulates the frequency and position of FtsZ ring formation. Inhibits FtsZ ring formation at polar sites. Interacts either with FtsZ or with one of its binding partners to promote depolymerization.</text>
</comment>
<sequence>MKYFIGSFILILALFVWGYLIKKKYFKEMDRLEAWKIDLFNRPILDEMSKVKQLNMTGQTEELFERWRNQWDDVVTVRLPDLEEMLFDAEEYIDRYRFRKAKEVQQAIDTKLQETETEIKNILDELHELVGSEEKNRVEIEELKEKYREAKKMLLAHRHSFGNAEKHLEFRLNEAAQHFQVFDEKTSLGNYLEAREVVLLIHSQLGKIKHHMNLIPQMLIECQSLLPNLLSDCLEGHREMIGQDYYLDHINVEQEITRLEEKLAGILILIESAEIDQAEEGVKEIKDRIDVLFDLLEQEVHAKHFVIKNEKAAYELLASAQKENKELSNEVFAVQQSYQLSDSDFETQRQLEKELSTVYKHYEILVEKLKMNDTAQTALSYELNSIKEQLDIIREGQQAFALKLQALRKDEIEAREKVKELTKKVGETIRIVKKNNVPGLPADYQFLFEDTNESIQNVRYQLEEKPLNVSALNQYLEVAVLTVDKLVTTTYELIENVTLAEKAIQYGNRYRSQYPSIAKGLADAEDAFRHYDYQEALEQVAASLEGIDPQALKKIKAATVTE</sequence>
<keyword evidence="8" id="KW-1003">Cell membrane</keyword>
<comment type="subcellular location">
    <subcellularLocation>
        <location evidence="8">Cell membrane</location>
        <topology evidence="8">Single-pass membrane protein</topology>
    </subcellularLocation>
    <text evidence="8">Colocalized with FtsZ to the nascent septal site.</text>
</comment>
<organism evidence="9 10">
    <name type="scientific">Neobacillus bataviensis</name>
    <dbReference type="NCBI Taxonomy" id="220685"/>
    <lineage>
        <taxon>Bacteria</taxon>
        <taxon>Bacillati</taxon>
        <taxon>Bacillota</taxon>
        <taxon>Bacilli</taxon>
        <taxon>Bacillales</taxon>
        <taxon>Bacillaceae</taxon>
        <taxon>Neobacillus</taxon>
    </lineage>
</organism>
<feature type="topological domain" description="Extracellular" evidence="8">
    <location>
        <begin position="1"/>
        <end position="2"/>
    </location>
</feature>
<dbReference type="GO" id="GO:0000917">
    <property type="term" value="P:division septum assembly"/>
    <property type="evidence" value="ECO:0007669"/>
    <property type="project" value="UniProtKB-KW"/>
</dbReference>
<reference evidence="9 10" key="1">
    <citation type="submission" date="2019-06" db="EMBL/GenBank/DDBJ databases">
        <title>Sorghum-associated microbial communities from plants grown in Nebraska, USA.</title>
        <authorList>
            <person name="Schachtman D."/>
        </authorList>
    </citation>
    <scope>NUCLEOTIDE SEQUENCE [LARGE SCALE GENOMIC DNA]</scope>
    <source>
        <strain evidence="9 10">2482</strain>
    </source>
</reference>
<dbReference type="Pfam" id="PF06160">
    <property type="entry name" value="EzrA"/>
    <property type="match status" value="1"/>
</dbReference>
<dbReference type="AlphaFoldDB" id="A0A561DH47"/>
<evidence type="ECO:0000313" key="9">
    <source>
        <dbReference type="EMBL" id="TWE02680.1"/>
    </source>
</evidence>
<accession>A0A561DH47</accession>
<gene>
    <name evidence="8" type="primary">ezrA</name>
    <name evidence="9" type="ORF">FB550_104231</name>
</gene>
<feature type="coiled-coil region" evidence="8">
    <location>
        <begin position="105"/>
        <end position="160"/>
    </location>
</feature>
<protein>
    <recommendedName>
        <fullName evidence="8">Septation ring formation regulator EzrA</fullName>
    </recommendedName>
</protein>
<evidence type="ECO:0000256" key="3">
    <source>
        <dbReference type="ARBA" id="ARBA00022989"/>
    </source>
</evidence>
<keyword evidence="3 8" id="KW-1133">Transmembrane helix</keyword>
<keyword evidence="4 8" id="KW-0175">Coiled coil</keyword>
<feature type="topological domain" description="Cytoplasmic" evidence="8">
    <location>
        <begin position="22"/>
        <end position="562"/>
    </location>
</feature>
<comment type="caution">
    <text evidence="9">The sequence shown here is derived from an EMBL/GenBank/DDBJ whole genome shotgun (WGS) entry which is preliminary data.</text>
</comment>
<feature type="coiled-coil region" evidence="8">
    <location>
        <begin position="310"/>
        <end position="337"/>
    </location>
</feature>
<keyword evidence="1 8" id="KW-0132">Cell division</keyword>
<evidence type="ECO:0000256" key="8">
    <source>
        <dbReference type="HAMAP-Rule" id="MF_00728"/>
    </source>
</evidence>
<dbReference type="GO" id="GO:0000921">
    <property type="term" value="P:septin ring assembly"/>
    <property type="evidence" value="ECO:0007669"/>
    <property type="project" value="InterPro"/>
</dbReference>
<dbReference type="EMBL" id="VIVN01000004">
    <property type="protein sequence ID" value="TWE02680.1"/>
    <property type="molecule type" value="Genomic_DNA"/>
</dbReference>
<evidence type="ECO:0000313" key="10">
    <source>
        <dbReference type="Proteomes" id="UP000319671"/>
    </source>
</evidence>
<dbReference type="RefSeq" id="WP_144564555.1">
    <property type="nucleotide sequence ID" value="NZ_VIVN01000004.1"/>
</dbReference>
<comment type="similarity">
    <text evidence="8">Belongs to the EzrA family.</text>
</comment>
<name>A0A561DH47_9BACI</name>
<keyword evidence="10" id="KW-1185">Reference proteome</keyword>
<evidence type="ECO:0000256" key="7">
    <source>
        <dbReference type="ARBA" id="ARBA00023306"/>
    </source>
</evidence>
<evidence type="ECO:0000256" key="4">
    <source>
        <dbReference type="ARBA" id="ARBA00023054"/>
    </source>
</evidence>
<dbReference type="GO" id="GO:0005940">
    <property type="term" value="C:septin ring"/>
    <property type="evidence" value="ECO:0007669"/>
    <property type="project" value="InterPro"/>
</dbReference>
<proteinExistence type="inferred from homology"/>
<keyword evidence="7 8" id="KW-0131">Cell cycle</keyword>
<evidence type="ECO:0000256" key="5">
    <source>
        <dbReference type="ARBA" id="ARBA00023136"/>
    </source>
</evidence>
<dbReference type="NCBIfam" id="NF003413">
    <property type="entry name" value="PRK04778.1-7"/>
    <property type="match status" value="1"/>
</dbReference>
<evidence type="ECO:0000256" key="2">
    <source>
        <dbReference type="ARBA" id="ARBA00022692"/>
    </source>
</evidence>
<dbReference type="GO" id="GO:0005886">
    <property type="term" value="C:plasma membrane"/>
    <property type="evidence" value="ECO:0007669"/>
    <property type="project" value="UniProtKB-SubCell"/>
</dbReference>
<dbReference type="InterPro" id="IPR010379">
    <property type="entry name" value="EzrA"/>
</dbReference>
<dbReference type="Proteomes" id="UP000319671">
    <property type="component" value="Unassembled WGS sequence"/>
</dbReference>
<keyword evidence="5 8" id="KW-0472">Membrane</keyword>
<keyword evidence="2 8" id="KW-0812">Transmembrane</keyword>